<reference evidence="14" key="1">
    <citation type="submission" date="2020-11" db="EMBL/GenBank/DDBJ databases">
        <authorList>
            <person name="Tran Van P."/>
        </authorList>
    </citation>
    <scope>NUCLEOTIDE SEQUENCE</scope>
</reference>
<evidence type="ECO:0000256" key="1">
    <source>
        <dbReference type="ARBA" id="ARBA00004434"/>
    </source>
</evidence>
<evidence type="ECO:0000256" key="2">
    <source>
        <dbReference type="ARBA" id="ARBA00007260"/>
    </source>
</evidence>
<evidence type="ECO:0000313" key="14">
    <source>
        <dbReference type="EMBL" id="CAD7656698.1"/>
    </source>
</evidence>
<evidence type="ECO:0000256" key="10">
    <source>
        <dbReference type="ARBA" id="ARBA00023128"/>
    </source>
</evidence>
<dbReference type="Pfam" id="PF07225">
    <property type="entry name" value="NDUF_B4"/>
    <property type="match status" value="1"/>
</dbReference>
<protein>
    <recommendedName>
        <fullName evidence="3">NADH dehydrogenase [ubiquinone] 1 beta subcomplex subunit 4</fullName>
    </recommendedName>
    <alternativeName>
        <fullName evidence="12">Complex I-B15</fullName>
    </alternativeName>
    <alternativeName>
        <fullName evidence="13">NADH-ubiquinone oxidoreductase B15 subunit</fullName>
    </alternativeName>
</protein>
<keyword evidence="8" id="KW-0249">Electron transport</keyword>
<accession>A0A7R9MAT3</accession>
<keyword evidence="6" id="KW-0812">Transmembrane</keyword>
<keyword evidence="9" id="KW-1133">Transmembrane helix</keyword>
<evidence type="ECO:0000256" key="8">
    <source>
        <dbReference type="ARBA" id="ARBA00022982"/>
    </source>
</evidence>
<keyword evidence="11" id="KW-0472">Membrane</keyword>
<proteinExistence type="inferred from homology"/>
<dbReference type="Proteomes" id="UP000728032">
    <property type="component" value="Unassembled WGS sequence"/>
</dbReference>
<evidence type="ECO:0000313" key="15">
    <source>
        <dbReference type="Proteomes" id="UP000728032"/>
    </source>
</evidence>
<evidence type="ECO:0000256" key="3">
    <source>
        <dbReference type="ARBA" id="ARBA00018681"/>
    </source>
</evidence>
<evidence type="ECO:0000256" key="7">
    <source>
        <dbReference type="ARBA" id="ARBA00022792"/>
    </source>
</evidence>
<evidence type="ECO:0000256" key="11">
    <source>
        <dbReference type="ARBA" id="ARBA00023136"/>
    </source>
</evidence>
<evidence type="ECO:0000256" key="13">
    <source>
        <dbReference type="ARBA" id="ARBA00030987"/>
    </source>
</evidence>
<keyword evidence="4" id="KW-0813">Transport</keyword>
<keyword evidence="7" id="KW-0999">Mitochondrion inner membrane</keyword>
<keyword evidence="10" id="KW-0496">Mitochondrion</keyword>
<sequence length="141" mass="16191">MSSSAGSGGMGWGGTPQYHESAAEMDRIQRRHAIRRRLKTEYNRLNYNPYKCAAHVEILDPSVQRFMAMRASMYQYWKPSWGSFAAFMGTAILPIWGFGENSIRSAELEKYRSRKGILVFVSHRQSGVVAHLSPPMRLEWF</sequence>
<dbReference type="AlphaFoldDB" id="A0A7R9MAT3"/>
<dbReference type="InterPro" id="IPR009866">
    <property type="entry name" value="NADH_UbQ_OxRdtase_NDUFB4_su"/>
</dbReference>
<dbReference type="EMBL" id="OC926409">
    <property type="protein sequence ID" value="CAD7656698.1"/>
    <property type="molecule type" value="Genomic_DNA"/>
</dbReference>
<comment type="subcellular location">
    <subcellularLocation>
        <location evidence="1">Mitochondrion inner membrane</location>
        <topology evidence="1">Single-pass membrane protein</topology>
    </subcellularLocation>
</comment>
<evidence type="ECO:0000256" key="9">
    <source>
        <dbReference type="ARBA" id="ARBA00022989"/>
    </source>
</evidence>
<evidence type="ECO:0000256" key="12">
    <source>
        <dbReference type="ARBA" id="ARBA00030212"/>
    </source>
</evidence>
<comment type="similarity">
    <text evidence="2">Belongs to the complex I NDUFB4 subunit family.</text>
</comment>
<dbReference type="EMBL" id="CAJPVJ010011584">
    <property type="protein sequence ID" value="CAG2173885.1"/>
    <property type="molecule type" value="Genomic_DNA"/>
</dbReference>
<dbReference type="OrthoDB" id="5818798at2759"/>
<name>A0A7R9MAT3_9ACAR</name>
<dbReference type="GO" id="GO:0005743">
    <property type="term" value="C:mitochondrial inner membrane"/>
    <property type="evidence" value="ECO:0007669"/>
    <property type="project" value="UniProtKB-SubCell"/>
</dbReference>
<evidence type="ECO:0000256" key="6">
    <source>
        <dbReference type="ARBA" id="ARBA00022692"/>
    </source>
</evidence>
<gene>
    <name evidence="14" type="ORF">ONB1V03_LOCUS13334</name>
</gene>
<keyword evidence="15" id="KW-1185">Reference proteome</keyword>
<evidence type="ECO:0000256" key="5">
    <source>
        <dbReference type="ARBA" id="ARBA00022660"/>
    </source>
</evidence>
<keyword evidence="5" id="KW-0679">Respiratory chain</keyword>
<evidence type="ECO:0000256" key="4">
    <source>
        <dbReference type="ARBA" id="ARBA00022448"/>
    </source>
</evidence>
<organism evidence="14">
    <name type="scientific">Oppiella nova</name>
    <dbReference type="NCBI Taxonomy" id="334625"/>
    <lineage>
        <taxon>Eukaryota</taxon>
        <taxon>Metazoa</taxon>
        <taxon>Ecdysozoa</taxon>
        <taxon>Arthropoda</taxon>
        <taxon>Chelicerata</taxon>
        <taxon>Arachnida</taxon>
        <taxon>Acari</taxon>
        <taxon>Acariformes</taxon>
        <taxon>Sarcoptiformes</taxon>
        <taxon>Oribatida</taxon>
        <taxon>Brachypylina</taxon>
        <taxon>Oppioidea</taxon>
        <taxon>Oppiidae</taxon>
        <taxon>Oppiella</taxon>
    </lineage>
</organism>